<dbReference type="EMBL" id="WHVL01000003">
    <property type="protein sequence ID" value="MCB8889193.1"/>
    <property type="molecule type" value="Genomic_DNA"/>
</dbReference>
<comment type="caution">
    <text evidence="3">The sequence shown here is derived from an EMBL/GenBank/DDBJ whole genome shotgun (WGS) entry which is preliminary data.</text>
</comment>
<dbReference type="RefSeq" id="WP_227389865.1">
    <property type="nucleotide sequence ID" value="NZ_JBHSCJ010000004.1"/>
</dbReference>
<evidence type="ECO:0000313" key="4">
    <source>
        <dbReference type="Proteomes" id="UP001319882"/>
    </source>
</evidence>
<accession>A0ABS8DSF6</accession>
<dbReference type="Proteomes" id="UP001319882">
    <property type="component" value="Unassembled WGS sequence"/>
</dbReference>
<sequence>MKKQQGLSLIESLVAMLIMAVGLLGVAKLQTEALTQQRSAYLETQATNMAQDMMDRIRANRDLAGAYTLAFGQNVSGTGLAARDKREWAADVATVLPQGQGAISVAQSNVSVTVRFTDIVSPSRPWRVVQLASEL</sequence>
<gene>
    <name evidence="3" type="primary">pilV</name>
    <name evidence="3" type="ORF">GEV37_08730</name>
</gene>
<dbReference type="Pfam" id="PF22150">
    <property type="entry name" value="Tt1218-like"/>
    <property type="match status" value="1"/>
</dbReference>
<dbReference type="Pfam" id="PF07963">
    <property type="entry name" value="N_methyl"/>
    <property type="match status" value="1"/>
</dbReference>
<name>A0ABS8DSF6_9GAMM</name>
<proteinExistence type="predicted"/>
<dbReference type="NCBIfam" id="TIGR02523">
    <property type="entry name" value="type_IV_pilV"/>
    <property type="match status" value="1"/>
</dbReference>
<organism evidence="3 4">
    <name type="scientific">Vreelandella malpeensis</name>
    <dbReference type="NCBI Taxonomy" id="1172368"/>
    <lineage>
        <taxon>Bacteria</taxon>
        <taxon>Pseudomonadati</taxon>
        <taxon>Pseudomonadota</taxon>
        <taxon>Gammaproteobacteria</taxon>
        <taxon>Oceanospirillales</taxon>
        <taxon>Halomonadaceae</taxon>
        <taxon>Vreelandella</taxon>
    </lineage>
</organism>
<reference evidence="3 4" key="1">
    <citation type="journal article" date="2021" name="Sci. Rep.">
        <title>Genome analysis of a halophilic bacterium Halomonas malpeensis YU-PRIM-29(T) reveals its exopolysaccharide and pigment producing capabilities.</title>
        <authorList>
            <person name="Athmika"/>
            <person name="Ghate S.D."/>
            <person name="Arun A.B."/>
            <person name="Rao S.S."/>
            <person name="Kumar S.T.A."/>
            <person name="Kandiyil M.K."/>
            <person name="Saptami K."/>
            <person name="Rekha P.D."/>
        </authorList>
    </citation>
    <scope>NUCLEOTIDE SEQUENCE [LARGE SCALE GENOMIC DNA]</scope>
    <source>
        <strain evidence="4">prim 29</strain>
    </source>
</reference>
<dbReference type="InterPro" id="IPR013362">
    <property type="entry name" value="Pilus_4_PilV"/>
</dbReference>
<dbReference type="InterPro" id="IPR054402">
    <property type="entry name" value="Tt1218-like_dom"/>
</dbReference>
<evidence type="ECO:0000313" key="3">
    <source>
        <dbReference type="EMBL" id="MCB8889193.1"/>
    </source>
</evidence>
<keyword evidence="4" id="KW-1185">Reference proteome</keyword>
<dbReference type="NCBIfam" id="TIGR02532">
    <property type="entry name" value="IV_pilin_GFxxxE"/>
    <property type="match status" value="1"/>
</dbReference>
<evidence type="ECO:0000259" key="2">
    <source>
        <dbReference type="Pfam" id="PF22150"/>
    </source>
</evidence>
<evidence type="ECO:0000256" key="1">
    <source>
        <dbReference type="SAM" id="Phobius"/>
    </source>
</evidence>
<feature type="domain" description="Type IV pilin Tt1218-like" evidence="2">
    <location>
        <begin position="29"/>
        <end position="70"/>
    </location>
</feature>
<dbReference type="PROSITE" id="PS00409">
    <property type="entry name" value="PROKAR_NTER_METHYL"/>
    <property type="match status" value="1"/>
</dbReference>
<keyword evidence="1" id="KW-0472">Membrane</keyword>
<keyword evidence="1" id="KW-1133">Transmembrane helix</keyword>
<feature type="transmembrane region" description="Helical" evidence="1">
    <location>
        <begin position="7"/>
        <end position="27"/>
    </location>
</feature>
<keyword evidence="1" id="KW-0812">Transmembrane</keyword>
<dbReference type="InterPro" id="IPR012902">
    <property type="entry name" value="N_methyl_site"/>
</dbReference>
<protein>
    <submittedName>
        <fullName evidence="3">Type IV pilus modification protein PilV</fullName>
    </submittedName>
</protein>